<gene>
    <name evidence="1" type="ORF">PEp14_00056</name>
</gene>
<organism evidence="1 2">
    <name type="scientific">Erwinia phage PEp14</name>
    <dbReference type="NCBI Taxonomy" id="1131315"/>
    <lineage>
        <taxon>Viruses</taxon>
        <taxon>Duplodnaviria</taxon>
        <taxon>Heunggongvirae</taxon>
        <taxon>Uroviricota</taxon>
        <taxon>Caudoviricetes</taxon>
        <taxon>Pavtokvirus</taxon>
        <taxon>Pavtokvirus PEp14</taxon>
    </lineage>
</organism>
<protein>
    <submittedName>
        <fullName evidence="1">Uncharacterized protein</fullName>
    </submittedName>
</protein>
<name>H2DE86_9CAUD</name>
<dbReference type="KEGG" id="vg:11605365"/>
<proteinExistence type="predicted"/>
<accession>H2DE86</accession>
<dbReference type="GeneID" id="11605365"/>
<dbReference type="Proteomes" id="UP000007323">
    <property type="component" value="Segment"/>
</dbReference>
<evidence type="ECO:0000313" key="2">
    <source>
        <dbReference type="Proteomes" id="UP000007323"/>
    </source>
</evidence>
<dbReference type="RefSeq" id="YP_005098460.1">
    <property type="nucleotide sequence ID" value="NC_016767.1"/>
</dbReference>
<reference evidence="1 2" key="1">
    <citation type="submission" date="2011-08" db="EMBL/GenBank/DDBJ databases">
        <authorList>
            <person name="Kim I.-G."/>
            <person name="Rhim S.-L."/>
        </authorList>
    </citation>
    <scope>NUCLEOTIDE SEQUENCE [LARGE SCALE GENOMIC DNA]</scope>
</reference>
<keyword evidence="2" id="KW-1185">Reference proteome</keyword>
<evidence type="ECO:0000313" key="1">
    <source>
        <dbReference type="EMBL" id="AEY69645.1"/>
    </source>
</evidence>
<dbReference type="EMBL" id="JN585957">
    <property type="protein sequence ID" value="AEY69645.1"/>
    <property type="molecule type" value="Genomic_DNA"/>
</dbReference>
<sequence length="66" mass="7528">MSAGTGYDYVKAHRQKRLAAGDKQLNTWMVKVAADAMQELLDATDLTREEIVAKALLMYRDERLKK</sequence>